<sequence length="115" mass="12886">MKRANSKLAALTLITTLAVTSVIGTAVHAEEKVTADQTVAGKHKPITDEQLQKAIGDRNPNNIKIQAKFENTKFKNQEISIIGTVKTQQPKTPENSSWFWDLWTRFKTFVKGIFS</sequence>
<dbReference type="AlphaFoldDB" id="A0A4T2H0P4"/>
<keyword evidence="1" id="KW-0732">Signal</keyword>
<evidence type="ECO:0000256" key="1">
    <source>
        <dbReference type="SAM" id="SignalP"/>
    </source>
</evidence>
<evidence type="ECO:0000313" key="2">
    <source>
        <dbReference type="EMBL" id="NQP83700.1"/>
    </source>
</evidence>
<evidence type="ECO:0000313" key="4">
    <source>
        <dbReference type="Proteomes" id="UP000306426"/>
    </source>
</evidence>
<dbReference type="Proteomes" id="UP000306426">
    <property type="component" value="Unassembled WGS sequence"/>
</dbReference>
<feature type="signal peptide" evidence="1">
    <location>
        <begin position="1"/>
        <end position="29"/>
    </location>
</feature>
<organism evidence="3 4">
    <name type="scientific">Streptococcus suis</name>
    <dbReference type="NCBI Taxonomy" id="1307"/>
    <lineage>
        <taxon>Bacteria</taxon>
        <taxon>Bacillati</taxon>
        <taxon>Bacillota</taxon>
        <taxon>Bacilli</taxon>
        <taxon>Lactobacillales</taxon>
        <taxon>Streptococcaceae</taxon>
        <taxon>Streptococcus</taxon>
    </lineage>
</organism>
<dbReference type="EMBL" id="SSXK01000003">
    <property type="protein sequence ID" value="TII05526.1"/>
    <property type="molecule type" value="Genomic_DNA"/>
</dbReference>
<proteinExistence type="predicted"/>
<comment type="caution">
    <text evidence="3">The sequence shown here is derived from an EMBL/GenBank/DDBJ whole genome shotgun (WGS) entry which is preliminary data.</text>
</comment>
<reference evidence="2" key="2">
    <citation type="submission" date="2020-05" db="EMBL/GenBank/DDBJ databases">
        <title>Linking phenotype, genotype and ecology: antimicrobial resistance in the zoonotic pathogen Streptococcus suis.</title>
        <authorList>
            <person name="Hadjirin N.F."/>
            <person name="Miller E.L."/>
            <person name="Murray G.R."/>
            <person name="Yen P.L.K."/>
            <person name="Phuc H.D."/>
            <person name="Wileman T.M."/>
            <person name="Hernandez-Garcia J."/>
            <person name="Williamson S.M."/>
            <person name="Parkhill J."/>
            <person name="Maskell D.J."/>
            <person name="Zhou R."/>
            <person name="Fittipaldi N."/>
            <person name="Gottschalk M."/>
            <person name="Tucker A.D.W."/>
            <person name="Hoa N.T."/>
            <person name="Welch J."/>
            <person name="Weinert L.A."/>
        </authorList>
    </citation>
    <scope>NUCLEOTIDE SEQUENCE</scope>
    <source>
        <strain evidence="2">TMW_SS111</strain>
    </source>
</reference>
<accession>A0A4T2H0P4</accession>
<evidence type="ECO:0000313" key="3">
    <source>
        <dbReference type="EMBL" id="TII05526.1"/>
    </source>
</evidence>
<dbReference type="RefSeq" id="WP_105125911.1">
    <property type="nucleotide sequence ID" value="NZ_JAEVFR010000015.1"/>
</dbReference>
<name>A0A4T2H0P4_STRSU</name>
<dbReference type="Proteomes" id="UP000748881">
    <property type="component" value="Unassembled WGS sequence"/>
</dbReference>
<reference evidence="3 4" key="1">
    <citation type="submission" date="2019-04" db="EMBL/GenBank/DDBJ databases">
        <title>Genome analysis of Streptococcus suis strain WUSS286.</title>
        <authorList>
            <person name="Chen H."/>
            <person name="Gao X."/>
            <person name="Wu Z."/>
        </authorList>
    </citation>
    <scope>NUCLEOTIDE SEQUENCE [LARGE SCALE GENOMIC DNA]</scope>
    <source>
        <strain evidence="3 4">WUSS286</strain>
    </source>
</reference>
<gene>
    <name evidence="3" type="ORF">E8L09_01465</name>
    <name evidence="2" type="ORF">HO898_08260</name>
</gene>
<dbReference type="EMBL" id="JABLKP010000011">
    <property type="protein sequence ID" value="NQP83700.1"/>
    <property type="molecule type" value="Genomic_DNA"/>
</dbReference>
<feature type="chain" id="PRO_5039189986" evidence="1">
    <location>
        <begin position="30"/>
        <end position="115"/>
    </location>
</feature>
<protein>
    <submittedName>
        <fullName evidence="3">Uncharacterized protein</fullName>
    </submittedName>
</protein>